<dbReference type="AlphaFoldDB" id="A0A4R5B2C3"/>
<dbReference type="Proteomes" id="UP000295278">
    <property type="component" value="Unassembled WGS sequence"/>
</dbReference>
<name>A0A4R5B2C3_9FLAO</name>
<keyword evidence="4" id="KW-1185">Reference proteome</keyword>
<evidence type="ECO:0000259" key="2">
    <source>
        <dbReference type="Pfam" id="PF19335"/>
    </source>
</evidence>
<dbReference type="InterPro" id="IPR045800">
    <property type="entry name" value="HMBD"/>
</dbReference>
<sequence length="105" mass="11595">MKKIAFAALMMATVMVSCNQKNKENSTDDSHLMNDNSTMMNSDSTNMMDNDSTMMSNDNEMMNNNATVYACPMHPEVQGKLNDKCPKCGMKLTEPVSDAAVKSNK</sequence>
<organism evidence="3 4">
    <name type="scientific">Flavobacterium caseinilyticum</name>
    <dbReference type="NCBI Taxonomy" id="2541732"/>
    <lineage>
        <taxon>Bacteria</taxon>
        <taxon>Pseudomonadati</taxon>
        <taxon>Bacteroidota</taxon>
        <taxon>Flavobacteriia</taxon>
        <taxon>Flavobacteriales</taxon>
        <taxon>Flavobacteriaceae</taxon>
        <taxon>Flavobacterium</taxon>
    </lineage>
</organism>
<reference evidence="3 4" key="1">
    <citation type="submission" date="2019-03" db="EMBL/GenBank/DDBJ databases">
        <title>Flavobacterium AT-3-2 sp. nov., isolated from arctic soil.</title>
        <authorList>
            <person name="Chaudhary D.K."/>
        </authorList>
    </citation>
    <scope>NUCLEOTIDE SEQUENCE [LARGE SCALE GENOMIC DNA]</scope>
    <source>
        <strain evidence="3 4">AT-3-2</strain>
    </source>
</reference>
<protein>
    <recommendedName>
        <fullName evidence="2">Heavy metal binding domain-containing protein</fullName>
    </recommendedName>
</protein>
<dbReference type="PROSITE" id="PS51257">
    <property type="entry name" value="PROKAR_LIPOPROTEIN"/>
    <property type="match status" value="1"/>
</dbReference>
<evidence type="ECO:0000313" key="3">
    <source>
        <dbReference type="EMBL" id="TDD78630.1"/>
    </source>
</evidence>
<dbReference type="Pfam" id="PF19335">
    <property type="entry name" value="HMBD"/>
    <property type="match status" value="1"/>
</dbReference>
<feature type="compositionally biased region" description="Basic and acidic residues" evidence="1">
    <location>
        <begin position="22"/>
        <end position="32"/>
    </location>
</feature>
<accession>A0A4R5B2C3</accession>
<gene>
    <name evidence="3" type="ORF">E0F89_03060</name>
</gene>
<feature type="domain" description="Heavy metal binding" evidence="2">
    <location>
        <begin position="68"/>
        <end position="94"/>
    </location>
</feature>
<feature type="region of interest" description="Disordered" evidence="1">
    <location>
        <begin position="22"/>
        <end position="51"/>
    </location>
</feature>
<evidence type="ECO:0000256" key="1">
    <source>
        <dbReference type="SAM" id="MobiDB-lite"/>
    </source>
</evidence>
<dbReference type="RefSeq" id="WP_131908382.1">
    <property type="nucleotide sequence ID" value="NZ_SMFM01000001.1"/>
</dbReference>
<comment type="caution">
    <text evidence="3">The sequence shown here is derived from an EMBL/GenBank/DDBJ whole genome shotgun (WGS) entry which is preliminary data.</text>
</comment>
<dbReference type="GO" id="GO:0046872">
    <property type="term" value="F:metal ion binding"/>
    <property type="evidence" value="ECO:0007669"/>
    <property type="project" value="InterPro"/>
</dbReference>
<dbReference type="EMBL" id="SMFM01000001">
    <property type="protein sequence ID" value="TDD78630.1"/>
    <property type="molecule type" value="Genomic_DNA"/>
</dbReference>
<feature type="compositionally biased region" description="Low complexity" evidence="1">
    <location>
        <begin position="33"/>
        <end position="51"/>
    </location>
</feature>
<dbReference type="OrthoDB" id="894336at2"/>
<proteinExistence type="predicted"/>
<evidence type="ECO:0000313" key="4">
    <source>
        <dbReference type="Proteomes" id="UP000295278"/>
    </source>
</evidence>